<organism evidence="2 3">
    <name type="scientific">Sphingobium nicotianae</name>
    <dbReference type="NCBI Taxonomy" id="2782607"/>
    <lineage>
        <taxon>Bacteria</taxon>
        <taxon>Pseudomonadati</taxon>
        <taxon>Pseudomonadota</taxon>
        <taxon>Alphaproteobacteria</taxon>
        <taxon>Sphingomonadales</taxon>
        <taxon>Sphingomonadaceae</taxon>
        <taxon>Sphingobium</taxon>
    </lineage>
</organism>
<dbReference type="RefSeq" id="WP_214621117.1">
    <property type="nucleotide sequence ID" value="NZ_JAHGAW010000001.1"/>
</dbReference>
<keyword evidence="3" id="KW-1185">Reference proteome</keyword>
<keyword evidence="1" id="KW-0472">Membrane</keyword>
<dbReference type="AlphaFoldDB" id="A0A9X1AIG4"/>
<feature type="transmembrane region" description="Helical" evidence="1">
    <location>
        <begin position="25"/>
        <end position="43"/>
    </location>
</feature>
<name>A0A9X1AIG4_9SPHN</name>
<evidence type="ECO:0000256" key="1">
    <source>
        <dbReference type="SAM" id="Phobius"/>
    </source>
</evidence>
<comment type="caution">
    <text evidence="2">The sequence shown here is derived from an EMBL/GenBank/DDBJ whole genome shotgun (WGS) entry which is preliminary data.</text>
</comment>
<dbReference type="Proteomes" id="UP001138757">
    <property type="component" value="Unassembled WGS sequence"/>
</dbReference>
<reference evidence="2" key="1">
    <citation type="submission" date="2021-05" db="EMBL/GenBank/DDBJ databases">
        <title>Genome of Sphingobium sp. strain.</title>
        <authorList>
            <person name="Fan R."/>
        </authorList>
    </citation>
    <scope>NUCLEOTIDE SEQUENCE</scope>
    <source>
        <strain evidence="2">H33</strain>
    </source>
</reference>
<keyword evidence="1" id="KW-0812">Transmembrane</keyword>
<dbReference type="EMBL" id="JAHGAW010000001">
    <property type="protein sequence ID" value="MBT2185354.1"/>
    <property type="molecule type" value="Genomic_DNA"/>
</dbReference>
<keyword evidence="1" id="KW-1133">Transmembrane helix</keyword>
<protein>
    <submittedName>
        <fullName evidence="2">Uncharacterized protein</fullName>
    </submittedName>
</protein>
<evidence type="ECO:0000313" key="2">
    <source>
        <dbReference type="EMBL" id="MBT2185354.1"/>
    </source>
</evidence>
<gene>
    <name evidence="2" type="ORF">KK488_00120</name>
</gene>
<proteinExistence type="predicted"/>
<sequence>MSDALATAAVWRGLAETYLATYWREVGLIAAMIILSGLLFWRLGERSRHADQELVLDFDALPLVEQVGADAMHEPETLLADRMVRLDAEIEPEGLPLPTPVAARNEAPLVAEGMLDEDMLPHRHFGSLREAIEAMKADMAAADNAKSAISA</sequence>
<evidence type="ECO:0000313" key="3">
    <source>
        <dbReference type="Proteomes" id="UP001138757"/>
    </source>
</evidence>
<accession>A0A9X1AIG4</accession>